<proteinExistence type="predicted"/>
<keyword evidence="2" id="KW-1185">Reference proteome</keyword>
<evidence type="ECO:0000313" key="1">
    <source>
        <dbReference type="EMBL" id="MEP0819675.1"/>
    </source>
</evidence>
<dbReference type="RefSeq" id="WP_190440847.1">
    <property type="nucleotide sequence ID" value="NZ_JAMPKM010000016.1"/>
</dbReference>
<comment type="caution">
    <text evidence="1">The sequence shown here is derived from an EMBL/GenBank/DDBJ whole genome shotgun (WGS) entry which is preliminary data.</text>
</comment>
<reference evidence="1 2" key="1">
    <citation type="submission" date="2022-04" db="EMBL/GenBank/DDBJ databases">
        <title>Positive selection, recombination, and allopatry shape intraspecific diversity of widespread and dominant cyanobacteria.</title>
        <authorList>
            <person name="Wei J."/>
            <person name="Shu W."/>
            <person name="Hu C."/>
        </authorList>
    </citation>
    <scope>NUCLEOTIDE SEQUENCE [LARGE SCALE GENOMIC DNA]</scope>
    <source>
        <strain evidence="1 2">GB2-A4</strain>
    </source>
</reference>
<dbReference type="Proteomes" id="UP001464891">
    <property type="component" value="Unassembled WGS sequence"/>
</dbReference>
<name>A0ABV0JD45_9CYAN</name>
<organism evidence="1 2">
    <name type="scientific">Trichocoleus desertorum GB2-A4</name>
    <dbReference type="NCBI Taxonomy" id="2933944"/>
    <lineage>
        <taxon>Bacteria</taxon>
        <taxon>Bacillati</taxon>
        <taxon>Cyanobacteriota</taxon>
        <taxon>Cyanophyceae</taxon>
        <taxon>Leptolyngbyales</taxon>
        <taxon>Trichocoleusaceae</taxon>
        <taxon>Trichocoleus</taxon>
    </lineage>
</organism>
<protein>
    <submittedName>
        <fullName evidence="1">Uncharacterized protein</fullName>
    </submittedName>
</protein>
<sequence>MDRPNDFQPHQILYLQHDRDRLYVELIQQIVSRQMYWSRPLALVTDVACYPTVGHYQPIWETSESAIYDLRQAPDLLWPALLFQPALDTEVMPLLSTLYASETEAYPETAQVAHQRLRHFMHQIWAAAPEAFRA</sequence>
<dbReference type="EMBL" id="JAMPKM010000016">
    <property type="protein sequence ID" value="MEP0819675.1"/>
    <property type="molecule type" value="Genomic_DNA"/>
</dbReference>
<gene>
    <name evidence="1" type="ORF">NC998_21480</name>
</gene>
<evidence type="ECO:0000313" key="2">
    <source>
        <dbReference type="Proteomes" id="UP001464891"/>
    </source>
</evidence>
<accession>A0ABV0JD45</accession>